<evidence type="ECO:0000256" key="4">
    <source>
        <dbReference type="ARBA" id="ARBA00022989"/>
    </source>
</evidence>
<keyword evidence="2" id="KW-0813">Transport</keyword>
<dbReference type="OrthoDB" id="332990at2759"/>
<feature type="transmembrane region" description="Helical" evidence="10">
    <location>
        <begin position="353"/>
        <end position="374"/>
    </location>
</feature>
<dbReference type="PANTHER" id="PTHR10110:SF187">
    <property type="entry name" value="SODIUM_HYDROGEN EXCHANGER"/>
    <property type="match status" value="1"/>
</dbReference>
<feature type="compositionally biased region" description="Low complexity" evidence="9">
    <location>
        <begin position="704"/>
        <end position="714"/>
    </location>
</feature>
<feature type="transmembrane region" description="Helical" evidence="10">
    <location>
        <begin position="386"/>
        <end position="408"/>
    </location>
</feature>
<evidence type="ECO:0000256" key="1">
    <source>
        <dbReference type="ARBA" id="ARBA00004141"/>
    </source>
</evidence>
<feature type="region of interest" description="Disordered" evidence="9">
    <location>
        <begin position="79"/>
        <end position="124"/>
    </location>
</feature>
<evidence type="ECO:0000259" key="11">
    <source>
        <dbReference type="Pfam" id="PF00999"/>
    </source>
</evidence>
<name>A0A6P6S0A8_9EIME</name>
<dbReference type="Proteomes" id="UP000515125">
    <property type="component" value="Unplaced"/>
</dbReference>
<evidence type="ECO:0000256" key="7">
    <source>
        <dbReference type="ARBA" id="ARBA00023136"/>
    </source>
</evidence>
<feature type="region of interest" description="Disordered" evidence="9">
    <location>
        <begin position="867"/>
        <end position="896"/>
    </location>
</feature>
<protein>
    <submittedName>
        <fullName evidence="13">Uncharacterized protein LOC34617338</fullName>
    </submittedName>
</protein>
<feature type="region of interest" description="Disordered" evidence="9">
    <location>
        <begin position="143"/>
        <end position="207"/>
    </location>
</feature>
<keyword evidence="5" id="KW-0915">Sodium</keyword>
<dbReference type="InterPro" id="IPR006153">
    <property type="entry name" value="Cation/H_exchanger_TM"/>
</dbReference>
<evidence type="ECO:0000256" key="6">
    <source>
        <dbReference type="ARBA" id="ARBA00023065"/>
    </source>
</evidence>
<dbReference type="GO" id="GO:0051453">
    <property type="term" value="P:regulation of intracellular pH"/>
    <property type="evidence" value="ECO:0007669"/>
    <property type="project" value="TreeGrafter"/>
</dbReference>
<evidence type="ECO:0000256" key="2">
    <source>
        <dbReference type="ARBA" id="ARBA00022448"/>
    </source>
</evidence>
<dbReference type="Gene3D" id="6.10.140.1330">
    <property type="match status" value="1"/>
</dbReference>
<dbReference type="InterPro" id="IPR018422">
    <property type="entry name" value="Cation/H_exchanger_CPA1"/>
</dbReference>
<keyword evidence="4 10" id="KW-1133">Transmembrane helix</keyword>
<dbReference type="PANTHER" id="PTHR10110">
    <property type="entry name" value="SODIUM/HYDROGEN EXCHANGER"/>
    <property type="match status" value="1"/>
</dbReference>
<feature type="domain" description="Cation/H+ exchanger transmembrane" evidence="11">
    <location>
        <begin position="228"/>
        <end position="628"/>
    </location>
</feature>
<feature type="compositionally biased region" description="Low complexity" evidence="9">
    <location>
        <begin position="152"/>
        <end position="165"/>
    </location>
</feature>
<keyword evidence="8" id="KW-0739">Sodium transport</keyword>
<evidence type="ECO:0000256" key="10">
    <source>
        <dbReference type="SAM" id="Phobius"/>
    </source>
</evidence>
<evidence type="ECO:0000313" key="12">
    <source>
        <dbReference type="Proteomes" id="UP000515125"/>
    </source>
</evidence>
<dbReference type="GO" id="GO:0098719">
    <property type="term" value="P:sodium ion import across plasma membrane"/>
    <property type="evidence" value="ECO:0007669"/>
    <property type="project" value="TreeGrafter"/>
</dbReference>
<keyword evidence="6" id="KW-0406">Ion transport</keyword>
<feature type="transmembrane region" description="Helical" evidence="10">
    <location>
        <begin position="282"/>
        <end position="300"/>
    </location>
</feature>
<accession>A0A6P6S0A8</accession>
<feature type="transmembrane region" description="Helical" evidence="10">
    <location>
        <begin position="428"/>
        <end position="450"/>
    </location>
</feature>
<gene>
    <name evidence="13" type="primary">LOC34617338</name>
</gene>
<keyword evidence="7 10" id="KW-0472">Membrane</keyword>
<comment type="subcellular location">
    <subcellularLocation>
        <location evidence="1">Membrane</location>
        <topology evidence="1">Multi-pass membrane protein</topology>
    </subcellularLocation>
</comment>
<dbReference type="PRINTS" id="PR01084">
    <property type="entry name" value="NAHEXCHNGR"/>
</dbReference>
<feature type="region of interest" description="Disordered" evidence="9">
    <location>
        <begin position="680"/>
        <end position="715"/>
    </location>
</feature>
<keyword evidence="12" id="KW-1185">Reference proteome</keyword>
<dbReference type="AlphaFoldDB" id="A0A6P6S0A8"/>
<feature type="transmembrane region" description="Helical" evidence="10">
    <location>
        <begin position="212"/>
        <end position="234"/>
    </location>
</feature>
<evidence type="ECO:0000256" key="9">
    <source>
        <dbReference type="SAM" id="MobiDB-lite"/>
    </source>
</evidence>
<feature type="transmembrane region" description="Helical" evidence="10">
    <location>
        <begin position="571"/>
        <end position="590"/>
    </location>
</feature>
<feature type="transmembrane region" description="Helical" evidence="10">
    <location>
        <begin position="246"/>
        <end position="262"/>
    </location>
</feature>
<evidence type="ECO:0000313" key="13">
    <source>
        <dbReference type="RefSeq" id="XP_026193052.1"/>
    </source>
</evidence>
<dbReference type="GO" id="GO:0005886">
    <property type="term" value="C:plasma membrane"/>
    <property type="evidence" value="ECO:0007669"/>
    <property type="project" value="TreeGrafter"/>
</dbReference>
<reference evidence="13" key="1">
    <citation type="submission" date="2025-08" db="UniProtKB">
        <authorList>
            <consortium name="RefSeq"/>
        </authorList>
    </citation>
    <scope>IDENTIFICATION</scope>
</reference>
<feature type="transmembrane region" description="Helical" evidence="10">
    <location>
        <begin position="312"/>
        <end position="333"/>
    </location>
</feature>
<feature type="compositionally biased region" description="Low complexity" evidence="9">
    <location>
        <begin position="685"/>
        <end position="697"/>
    </location>
</feature>
<feature type="compositionally biased region" description="Low complexity" evidence="9">
    <location>
        <begin position="173"/>
        <end position="201"/>
    </location>
</feature>
<keyword evidence="3 10" id="KW-0812">Transmembrane</keyword>
<evidence type="ECO:0000256" key="3">
    <source>
        <dbReference type="ARBA" id="ARBA00022692"/>
    </source>
</evidence>
<feature type="transmembrane region" description="Helical" evidence="10">
    <location>
        <begin position="610"/>
        <end position="631"/>
    </location>
</feature>
<dbReference type="GeneID" id="34617338"/>
<feature type="region of interest" description="Disordered" evidence="9">
    <location>
        <begin position="1"/>
        <end position="22"/>
    </location>
</feature>
<feature type="compositionally biased region" description="Polar residues" evidence="9">
    <location>
        <begin position="867"/>
        <end position="876"/>
    </location>
</feature>
<dbReference type="GO" id="GO:0015386">
    <property type="term" value="F:potassium:proton antiporter activity"/>
    <property type="evidence" value="ECO:0007669"/>
    <property type="project" value="TreeGrafter"/>
</dbReference>
<evidence type="ECO:0000256" key="5">
    <source>
        <dbReference type="ARBA" id="ARBA00023053"/>
    </source>
</evidence>
<organism evidence="12 13">
    <name type="scientific">Cyclospora cayetanensis</name>
    <dbReference type="NCBI Taxonomy" id="88456"/>
    <lineage>
        <taxon>Eukaryota</taxon>
        <taxon>Sar</taxon>
        <taxon>Alveolata</taxon>
        <taxon>Apicomplexa</taxon>
        <taxon>Conoidasida</taxon>
        <taxon>Coccidia</taxon>
        <taxon>Eucoccidiorida</taxon>
        <taxon>Eimeriorina</taxon>
        <taxon>Eimeriidae</taxon>
        <taxon>Cyclospora</taxon>
    </lineage>
</organism>
<evidence type="ECO:0000256" key="8">
    <source>
        <dbReference type="ARBA" id="ARBA00023201"/>
    </source>
</evidence>
<dbReference type="GO" id="GO:0015385">
    <property type="term" value="F:sodium:proton antiporter activity"/>
    <property type="evidence" value="ECO:0007669"/>
    <property type="project" value="InterPro"/>
</dbReference>
<dbReference type="Pfam" id="PF00999">
    <property type="entry name" value="Na_H_Exchanger"/>
    <property type="match status" value="1"/>
</dbReference>
<dbReference type="RefSeq" id="XP_026193052.1">
    <property type="nucleotide sequence ID" value="XM_026337267.1"/>
</dbReference>
<sequence length="918" mass="96547">MTAGKEGQPWNGVVSGQRGTLKENKVAPHGTCLGLRSLCLAAELAGPSLPPTALGGTATLSSYTAAAAAAAAAALSKELSSSTASANLGTLPLEDPQGSLSNIGSSGEGDGPSEPSTTPRGPLDLKSVLRFAVPFVATREEAQGLPKDTYNTASAWPSTATASTPEAPPPPSTTTTTAAATPKEDAASPSTATSSSGSSSTQLPTRPPEHSAFSTLNLLVLSSCLLLCFFLGYLGHTQKIKHLPDSAGAMLVGAVFGLLIRLHAHFTDSGEGEDGLYFDPQFFYLVLLPPIVLDAGLSVAQYDFLRNGGPILMFAVCGTLVSALFIYGGLSVINEYLANMGLQGPPHKVRAFFWAFAALISATDTVAVMSLLNSPRFFTRTKNSNLVSILMGESVLNDAVSIALTRSVFKFFFSDDKDVILNAGVADIVIDFLLVLSGSLLFGVGVGALCCWSFKQSKLKELPQYEVAVTLLSAYVAFGTAEVLELSGVVSLFACAAMLCHFNTHNLSLQSRLSIRLFVQTIALLCDKCAFAYLGVVASLGFGEASSATARLCCCCRNRRKAERMNMGQQIILWLAGLRGAVAFALAMSIPCDGDLWRKHCRDNKDLVVTTTLVLVVLTTVCVGSSLEYAVMSLSRVYSAGGLGTRRSLTLRSSSTRPSALSSPLGDPEQETLAACFLSPSRGRSSTASESPTTAAPQRQLGKRAAAASRAPPAENEPKWAEVLLRVDSLEDGKTKKASLLRLTTIGPALSPEKFSARGLLFIYAAEMGTAPTWVRQALASLCFDCAASAAAIGENSASDDPQQETVSFLRWYASIEQAYLRHWFGGAAEELPSGAPGRTPAISGSDCLDSSALSRDRSGALIDSNVLQSNPTSVQPPAEAASPKRPGLRTKGRTELEGMTASVYLFYAAMRGERAAE</sequence>
<dbReference type="InterPro" id="IPR004709">
    <property type="entry name" value="NaH_exchanger"/>
</dbReference>
<proteinExistence type="predicted"/>